<feature type="transmembrane region" description="Helical" evidence="14">
    <location>
        <begin position="66"/>
        <end position="88"/>
    </location>
</feature>
<dbReference type="NCBIfam" id="TIGR02968">
    <property type="entry name" value="succ_dehyd_anc"/>
    <property type="match status" value="1"/>
</dbReference>
<dbReference type="GO" id="GO:0016020">
    <property type="term" value="C:membrane"/>
    <property type="evidence" value="ECO:0007669"/>
    <property type="project" value="UniProtKB-SubCell"/>
</dbReference>
<keyword evidence="5" id="KW-0813">Transport</keyword>
<proteinExistence type="predicted"/>
<keyword evidence="11 14" id="KW-1133">Transmembrane helix</keyword>
<dbReference type="UniPathway" id="UPA00223"/>
<evidence type="ECO:0000256" key="4">
    <source>
        <dbReference type="ARBA" id="ARBA00005163"/>
    </source>
</evidence>
<accession>A0A381SZH7</accession>
<keyword evidence="6" id="KW-0816">Tricarboxylic acid cycle</keyword>
<dbReference type="Pfam" id="PF01127">
    <property type="entry name" value="Sdh_cyt"/>
    <property type="match status" value="1"/>
</dbReference>
<evidence type="ECO:0000256" key="2">
    <source>
        <dbReference type="ARBA" id="ARBA00004050"/>
    </source>
</evidence>
<keyword evidence="13 14" id="KW-0472">Membrane</keyword>
<dbReference type="GO" id="GO:0046872">
    <property type="term" value="F:metal ion binding"/>
    <property type="evidence" value="ECO:0007669"/>
    <property type="project" value="UniProtKB-KW"/>
</dbReference>
<evidence type="ECO:0000256" key="11">
    <source>
        <dbReference type="ARBA" id="ARBA00022989"/>
    </source>
</evidence>
<dbReference type="SUPFAM" id="SSF81343">
    <property type="entry name" value="Fumarate reductase respiratory complex transmembrane subunits"/>
    <property type="match status" value="1"/>
</dbReference>
<feature type="transmembrane region" description="Helical" evidence="14">
    <location>
        <begin position="29"/>
        <end position="46"/>
    </location>
</feature>
<keyword evidence="7" id="KW-0349">Heme</keyword>
<protein>
    <recommendedName>
        <fullName evidence="16">Succinate dehydrogenase hydrophobic membrane anchor subunit</fullName>
    </recommendedName>
</protein>
<evidence type="ECO:0000256" key="9">
    <source>
        <dbReference type="ARBA" id="ARBA00022723"/>
    </source>
</evidence>
<dbReference type="EMBL" id="UINC01003720">
    <property type="protein sequence ID" value="SVA08708.1"/>
    <property type="molecule type" value="Genomic_DNA"/>
</dbReference>
<evidence type="ECO:0000256" key="14">
    <source>
        <dbReference type="SAM" id="Phobius"/>
    </source>
</evidence>
<gene>
    <name evidence="15" type="ORF">METZ01_LOCUS61562</name>
</gene>
<comment type="function">
    <text evidence="2">Membrane-anchoring subunit of succinate dehydrogenase (SDH).</text>
</comment>
<evidence type="ECO:0008006" key="16">
    <source>
        <dbReference type="Google" id="ProtNLM"/>
    </source>
</evidence>
<evidence type="ECO:0000313" key="15">
    <source>
        <dbReference type="EMBL" id="SVA08708.1"/>
    </source>
</evidence>
<evidence type="ECO:0000256" key="12">
    <source>
        <dbReference type="ARBA" id="ARBA00023004"/>
    </source>
</evidence>
<comment type="subcellular location">
    <subcellularLocation>
        <location evidence="3">Membrane</location>
        <topology evidence="3">Multi-pass membrane protein</topology>
    </subcellularLocation>
</comment>
<evidence type="ECO:0000256" key="10">
    <source>
        <dbReference type="ARBA" id="ARBA00022982"/>
    </source>
</evidence>
<evidence type="ECO:0000256" key="6">
    <source>
        <dbReference type="ARBA" id="ARBA00022532"/>
    </source>
</evidence>
<evidence type="ECO:0000256" key="3">
    <source>
        <dbReference type="ARBA" id="ARBA00004141"/>
    </source>
</evidence>
<evidence type="ECO:0000256" key="5">
    <source>
        <dbReference type="ARBA" id="ARBA00022448"/>
    </source>
</evidence>
<evidence type="ECO:0000256" key="13">
    <source>
        <dbReference type="ARBA" id="ARBA00023136"/>
    </source>
</evidence>
<name>A0A381SZH7_9ZZZZ</name>
<dbReference type="Gene3D" id="1.20.1300.10">
    <property type="entry name" value="Fumarate reductase/succinate dehydrogenase, transmembrane subunit"/>
    <property type="match status" value="1"/>
</dbReference>
<keyword evidence="10" id="KW-0249">Electron transport</keyword>
<comment type="pathway">
    <text evidence="4">Carbohydrate metabolism; tricarboxylic acid cycle.</text>
</comment>
<dbReference type="GO" id="GO:0006099">
    <property type="term" value="P:tricarboxylic acid cycle"/>
    <property type="evidence" value="ECO:0007669"/>
    <property type="project" value="UniProtKB-UniPathway"/>
</dbReference>
<dbReference type="AlphaFoldDB" id="A0A381SZH7"/>
<dbReference type="GO" id="GO:0020037">
    <property type="term" value="F:heme binding"/>
    <property type="evidence" value="ECO:0007669"/>
    <property type="project" value="InterPro"/>
</dbReference>
<evidence type="ECO:0000256" key="8">
    <source>
        <dbReference type="ARBA" id="ARBA00022692"/>
    </source>
</evidence>
<dbReference type="InterPro" id="IPR034804">
    <property type="entry name" value="SQR/QFR_C/D"/>
</dbReference>
<keyword evidence="12" id="KW-0408">Iron</keyword>
<keyword evidence="9" id="KW-0479">Metal-binding</keyword>
<organism evidence="15">
    <name type="scientific">marine metagenome</name>
    <dbReference type="NCBI Taxonomy" id="408172"/>
    <lineage>
        <taxon>unclassified sequences</taxon>
        <taxon>metagenomes</taxon>
        <taxon>ecological metagenomes</taxon>
    </lineage>
</organism>
<sequence length="129" mass="14941">MTIVKMVLRLLCLAPFEEAQRHWRSQRQTSMIVAVLGFWFIYQLLFVLPNFDYPQVLSWISDPLNAFILILLSLFLIYHAELGIQVVIEDYISTENLRKYALFFLRALRILVVIISLVAISSILIGGKP</sequence>
<dbReference type="InterPro" id="IPR014312">
    <property type="entry name" value="Succ_DH_anchor"/>
</dbReference>
<evidence type="ECO:0000256" key="1">
    <source>
        <dbReference type="ARBA" id="ARBA00001971"/>
    </source>
</evidence>
<keyword evidence="8 14" id="KW-0812">Transmembrane</keyword>
<comment type="cofactor">
    <cofactor evidence="1">
        <name>heme</name>
        <dbReference type="ChEBI" id="CHEBI:30413"/>
    </cofactor>
</comment>
<evidence type="ECO:0000256" key="7">
    <source>
        <dbReference type="ARBA" id="ARBA00022617"/>
    </source>
</evidence>
<dbReference type="InterPro" id="IPR000701">
    <property type="entry name" value="SuccDH_FuR_B_TM-su"/>
</dbReference>
<feature type="transmembrane region" description="Helical" evidence="14">
    <location>
        <begin position="100"/>
        <end position="125"/>
    </location>
</feature>
<reference evidence="15" key="1">
    <citation type="submission" date="2018-05" db="EMBL/GenBank/DDBJ databases">
        <authorList>
            <person name="Lanie J.A."/>
            <person name="Ng W.-L."/>
            <person name="Kazmierczak K.M."/>
            <person name="Andrzejewski T.M."/>
            <person name="Davidsen T.M."/>
            <person name="Wayne K.J."/>
            <person name="Tettelin H."/>
            <person name="Glass J.I."/>
            <person name="Rusch D."/>
            <person name="Podicherti R."/>
            <person name="Tsui H.-C.T."/>
            <person name="Winkler M.E."/>
        </authorList>
    </citation>
    <scope>NUCLEOTIDE SEQUENCE</scope>
</reference>